<proteinExistence type="predicted"/>
<sequence>MNVLCVYELSSLHCNKLGSTEETTQINDNHNSVQLSTERLMLSI</sequence>
<reference evidence="1" key="1">
    <citation type="submission" date="2014-11" db="EMBL/GenBank/DDBJ databases">
        <authorList>
            <person name="Amaro Gonzalez C."/>
        </authorList>
    </citation>
    <scope>NUCLEOTIDE SEQUENCE</scope>
</reference>
<dbReference type="AlphaFoldDB" id="A0A0E9T4F8"/>
<evidence type="ECO:0000313" key="1">
    <source>
        <dbReference type="EMBL" id="JAH48566.1"/>
    </source>
</evidence>
<accession>A0A0E9T4F8</accession>
<protein>
    <submittedName>
        <fullName evidence="1">Uncharacterized protein</fullName>
    </submittedName>
</protein>
<reference evidence="1" key="2">
    <citation type="journal article" date="2015" name="Fish Shellfish Immunol.">
        <title>Early steps in the European eel (Anguilla anguilla)-Vibrio vulnificus interaction in the gills: Role of the RtxA13 toxin.</title>
        <authorList>
            <person name="Callol A."/>
            <person name="Pajuelo D."/>
            <person name="Ebbesson L."/>
            <person name="Teles M."/>
            <person name="MacKenzie S."/>
            <person name="Amaro C."/>
        </authorList>
    </citation>
    <scope>NUCLEOTIDE SEQUENCE</scope>
</reference>
<name>A0A0E9T4F8_ANGAN</name>
<organism evidence="1">
    <name type="scientific">Anguilla anguilla</name>
    <name type="common">European freshwater eel</name>
    <name type="synonym">Muraena anguilla</name>
    <dbReference type="NCBI Taxonomy" id="7936"/>
    <lineage>
        <taxon>Eukaryota</taxon>
        <taxon>Metazoa</taxon>
        <taxon>Chordata</taxon>
        <taxon>Craniata</taxon>
        <taxon>Vertebrata</taxon>
        <taxon>Euteleostomi</taxon>
        <taxon>Actinopterygii</taxon>
        <taxon>Neopterygii</taxon>
        <taxon>Teleostei</taxon>
        <taxon>Anguilliformes</taxon>
        <taxon>Anguillidae</taxon>
        <taxon>Anguilla</taxon>
    </lineage>
</organism>
<dbReference type="EMBL" id="GBXM01060011">
    <property type="protein sequence ID" value="JAH48566.1"/>
    <property type="molecule type" value="Transcribed_RNA"/>
</dbReference>